<evidence type="ECO:0000256" key="2">
    <source>
        <dbReference type="ARBA" id="ARBA00008776"/>
    </source>
</evidence>
<dbReference type="AlphaFoldDB" id="A0AAE1UTA2"/>
<keyword evidence="12" id="KW-1185">Reference proteome</keyword>
<evidence type="ECO:0000313" key="12">
    <source>
        <dbReference type="Proteomes" id="UP001291623"/>
    </source>
</evidence>
<evidence type="ECO:0000256" key="1">
    <source>
        <dbReference type="ARBA" id="ARBA00004123"/>
    </source>
</evidence>
<dbReference type="InterPro" id="IPR051421">
    <property type="entry name" value="RNA_Proc_DNA_Dmg_Regulator"/>
</dbReference>
<dbReference type="GO" id="GO:0003723">
    <property type="term" value="F:RNA binding"/>
    <property type="evidence" value="ECO:0007669"/>
    <property type="project" value="InterPro"/>
</dbReference>
<keyword evidence="7" id="KW-0508">mRNA splicing</keyword>
<keyword evidence="6" id="KW-0862">Zinc</keyword>
<dbReference type="Pfam" id="PF16837">
    <property type="entry name" value="SF3A3"/>
    <property type="match status" value="1"/>
</dbReference>
<dbReference type="InterPro" id="IPR000690">
    <property type="entry name" value="Matrin/U1-C_Znf_C2H2"/>
</dbReference>
<accession>A0AAE1UTA2</accession>
<comment type="subcellular location">
    <subcellularLocation>
        <location evidence="1">Nucleus</location>
    </subcellularLocation>
</comment>
<dbReference type="EMBL" id="JAVYJV010000110">
    <property type="protein sequence ID" value="KAK4336625.1"/>
    <property type="molecule type" value="Genomic_DNA"/>
</dbReference>
<dbReference type="GO" id="GO:0005681">
    <property type="term" value="C:spliceosomal complex"/>
    <property type="evidence" value="ECO:0007669"/>
    <property type="project" value="InterPro"/>
</dbReference>
<comment type="caution">
    <text evidence="11">The sequence shown here is derived from an EMBL/GenBank/DDBJ whole genome shotgun (WGS) entry which is preliminary data.</text>
</comment>
<proteinExistence type="inferred from homology"/>
<dbReference type="Proteomes" id="UP001291623">
    <property type="component" value="Unassembled WGS sequence"/>
</dbReference>
<evidence type="ECO:0000256" key="4">
    <source>
        <dbReference type="ARBA" id="ARBA00022723"/>
    </source>
</evidence>
<evidence type="ECO:0000256" key="6">
    <source>
        <dbReference type="ARBA" id="ARBA00022833"/>
    </source>
</evidence>
<keyword evidence="3" id="KW-0507">mRNA processing</keyword>
<evidence type="ECO:0000256" key="9">
    <source>
        <dbReference type="SAM" id="MobiDB-lite"/>
    </source>
</evidence>
<dbReference type="PROSITE" id="PS50171">
    <property type="entry name" value="ZF_MATRIN"/>
    <property type="match status" value="1"/>
</dbReference>
<dbReference type="GO" id="GO:0000398">
    <property type="term" value="P:mRNA splicing, via spliceosome"/>
    <property type="evidence" value="ECO:0007669"/>
    <property type="project" value="InterPro"/>
</dbReference>
<feature type="compositionally biased region" description="Acidic residues" evidence="9">
    <location>
        <begin position="252"/>
        <end position="269"/>
    </location>
</feature>
<reference evidence="11" key="1">
    <citation type="submission" date="2023-12" db="EMBL/GenBank/DDBJ databases">
        <title>Genome assembly of Anisodus tanguticus.</title>
        <authorList>
            <person name="Wang Y.-J."/>
        </authorList>
    </citation>
    <scope>NUCLEOTIDE SEQUENCE</scope>
    <source>
        <strain evidence="11">KB-2021</strain>
        <tissue evidence="11">Leaf</tissue>
    </source>
</reference>
<evidence type="ECO:0000313" key="11">
    <source>
        <dbReference type="EMBL" id="KAK4336625.1"/>
    </source>
</evidence>
<evidence type="ECO:0000256" key="3">
    <source>
        <dbReference type="ARBA" id="ARBA00022664"/>
    </source>
</evidence>
<evidence type="ECO:0000256" key="5">
    <source>
        <dbReference type="ARBA" id="ARBA00022771"/>
    </source>
</evidence>
<evidence type="ECO:0000256" key="7">
    <source>
        <dbReference type="ARBA" id="ARBA00023187"/>
    </source>
</evidence>
<dbReference type="InterPro" id="IPR025086">
    <property type="entry name" value="SDE2/SF3A3_SAP"/>
</dbReference>
<protein>
    <recommendedName>
        <fullName evidence="10">Matrin-type domain-containing protein</fullName>
    </recommendedName>
</protein>
<name>A0AAE1UTA2_9SOLA</name>
<dbReference type="Pfam" id="PF03133">
    <property type="entry name" value="TTL"/>
    <property type="match status" value="1"/>
</dbReference>
<gene>
    <name evidence="11" type="ORF">RND71_043737</name>
</gene>
<keyword evidence="4" id="KW-0479">Metal-binding</keyword>
<feature type="region of interest" description="Disordered" evidence="9">
    <location>
        <begin position="244"/>
        <end position="269"/>
    </location>
</feature>
<dbReference type="Pfam" id="PF11931">
    <property type="entry name" value="SF3a60_Prp9_C"/>
    <property type="match status" value="1"/>
</dbReference>
<keyword evidence="5" id="KW-0863">Zinc-finger</keyword>
<dbReference type="PANTHER" id="PTHR12786:SF2">
    <property type="entry name" value="SPLICING FACTOR 3A SUBUNIT 3"/>
    <property type="match status" value="1"/>
</dbReference>
<dbReference type="InterPro" id="IPR024598">
    <property type="entry name" value="SF3a60/Prp9_C"/>
</dbReference>
<feature type="domain" description="Matrin-type" evidence="10">
    <location>
        <begin position="301"/>
        <end position="332"/>
    </location>
</feature>
<dbReference type="Pfam" id="PF13297">
    <property type="entry name" value="SDE2_2C"/>
    <property type="match status" value="1"/>
</dbReference>
<evidence type="ECO:0000259" key="10">
    <source>
        <dbReference type="PROSITE" id="PS50171"/>
    </source>
</evidence>
<keyword evidence="8" id="KW-0539">Nucleus</keyword>
<dbReference type="InterPro" id="IPR031774">
    <property type="entry name" value="SF3A3_dom"/>
</dbReference>
<organism evidence="11 12">
    <name type="scientific">Anisodus tanguticus</name>
    <dbReference type="NCBI Taxonomy" id="243964"/>
    <lineage>
        <taxon>Eukaryota</taxon>
        <taxon>Viridiplantae</taxon>
        <taxon>Streptophyta</taxon>
        <taxon>Embryophyta</taxon>
        <taxon>Tracheophyta</taxon>
        <taxon>Spermatophyta</taxon>
        <taxon>Magnoliopsida</taxon>
        <taxon>eudicotyledons</taxon>
        <taxon>Gunneridae</taxon>
        <taxon>Pentapetalae</taxon>
        <taxon>asterids</taxon>
        <taxon>lamiids</taxon>
        <taxon>Solanales</taxon>
        <taxon>Solanaceae</taxon>
        <taxon>Solanoideae</taxon>
        <taxon>Hyoscyameae</taxon>
        <taxon>Anisodus</taxon>
    </lineage>
</organism>
<comment type="similarity">
    <text evidence="2">Belongs to the SF3A3 family.</text>
</comment>
<sequence length="412" mass="48079">MSTEFDEFKKLKEIIDLNLVDFTDEEGYGKYFDLNECFNKFVNLKNIEKIDYLTYLNKFDNFVDIPKERKLNSEYKEYVNSLLNYLYDFCVKVKPLIDIERLFNEELKEDFEKRWENSTFPGWPKETSSVLKQTGARLDLSTFSSWEELASLGLDRLKLALIAVNLKCGGTLEERAKRLFLIKDKNLDEINPNLFVKNKNEKSGQFKSNEKQKEIAYLEAQIMKLGEILSEQKIATIENVQRKQARTAGEREESDEEISQNESDDEEDDEVIYNPKNLPLGWDGKPIPYWLYKLHGLNITYTCEICGNAIYKGPKAFQIHFAEWRHAHGMRCLGIPNTAHFANVTSIEDALNLWNKLKDEKQKEKFQPTNEEEYEDSEGRVDFKPWLLEVNISPSLRSESSVDTSVKGFNKV</sequence>
<evidence type="ECO:0000256" key="8">
    <source>
        <dbReference type="ARBA" id="ARBA00023242"/>
    </source>
</evidence>
<dbReference type="GO" id="GO:0008270">
    <property type="term" value="F:zinc ion binding"/>
    <property type="evidence" value="ECO:0007669"/>
    <property type="project" value="UniProtKB-KW"/>
</dbReference>
<dbReference type="PANTHER" id="PTHR12786">
    <property type="entry name" value="SPLICING FACTOR SF3A-RELATED"/>
    <property type="match status" value="1"/>
</dbReference>
<dbReference type="InterPro" id="IPR004344">
    <property type="entry name" value="TTL/TTLL_fam"/>
</dbReference>